<name>A0A0D0BZG1_9AGAM</name>
<dbReference type="InParanoid" id="A0A0D0BZG1"/>
<sequence length="532" mass="61462">MHRALQLHDIIYTIFCHISEPSTYSHQMHEDDVFEHYSTWTRSGAMLVEPRNNVGQMTLAALASTCRLFQEPALDILWADLYFPYPLIRCLPDWRDRWRSDHANILSARDWEVLRKYVPLVRSLTFLTRSRDLYRYRDVLNALRQPPVAQPPLPNLQRLDYRHHVPEDYPLLDIFFVPSLTDLTIEVQHSRLPDISFISPLATLCPNLTSFRVFGYRTHEPTVATVSNIIINLPRLQTLHSDHLSEAAIIFVACHPSLTELDISITSDHPYKFPQYLHHSIPPFSQIKRFVARSTHLTAITAFLQMVQPSLSHLCVTTRQGMSTKDLQEFFNILSIQRIYESLQILQVRWQSTSFFQTLSDGIIDIGVIEPLLRFSRLRELHLLTDHSVHLSDEELAAMGASWPCLEVINLNDGKGLGDVPSPNLISLRGLILLVNKTRLRRAHLMIKGDGLELIEKCPSSMVGTNDFQHLVLADTTVEKPRDFALIVSLAFPKVVNITPRMIGEERRTCQWDKVNEYLKVFRLFREGHWRN</sequence>
<dbReference type="Gene3D" id="3.80.10.10">
    <property type="entry name" value="Ribonuclease Inhibitor"/>
    <property type="match status" value="1"/>
</dbReference>
<evidence type="ECO:0008006" key="3">
    <source>
        <dbReference type="Google" id="ProtNLM"/>
    </source>
</evidence>
<evidence type="ECO:0000313" key="2">
    <source>
        <dbReference type="Proteomes" id="UP000054485"/>
    </source>
</evidence>
<accession>A0A0D0BZG1</accession>
<keyword evidence="2" id="KW-1185">Reference proteome</keyword>
<dbReference type="EMBL" id="KN835140">
    <property type="protein sequence ID" value="KIK48163.1"/>
    <property type="molecule type" value="Genomic_DNA"/>
</dbReference>
<organism evidence="1 2">
    <name type="scientific">Suillus luteus UH-Slu-Lm8-n1</name>
    <dbReference type="NCBI Taxonomy" id="930992"/>
    <lineage>
        <taxon>Eukaryota</taxon>
        <taxon>Fungi</taxon>
        <taxon>Dikarya</taxon>
        <taxon>Basidiomycota</taxon>
        <taxon>Agaricomycotina</taxon>
        <taxon>Agaricomycetes</taxon>
        <taxon>Agaricomycetidae</taxon>
        <taxon>Boletales</taxon>
        <taxon>Suillineae</taxon>
        <taxon>Suillaceae</taxon>
        <taxon>Suillus</taxon>
    </lineage>
</organism>
<reference evidence="2" key="2">
    <citation type="submission" date="2015-01" db="EMBL/GenBank/DDBJ databases">
        <title>Evolutionary Origins and Diversification of the Mycorrhizal Mutualists.</title>
        <authorList>
            <consortium name="DOE Joint Genome Institute"/>
            <consortium name="Mycorrhizal Genomics Consortium"/>
            <person name="Kohler A."/>
            <person name="Kuo A."/>
            <person name="Nagy L.G."/>
            <person name="Floudas D."/>
            <person name="Copeland A."/>
            <person name="Barry K.W."/>
            <person name="Cichocki N."/>
            <person name="Veneault-Fourrey C."/>
            <person name="LaButti K."/>
            <person name="Lindquist E.A."/>
            <person name="Lipzen A."/>
            <person name="Lundell T."/>
            <person name="Morin E."/>
            <person name="Murat C."/>
            <person name="Riley R."/>
            <person name="Ohm R."/>
            <person name="Sun H."/>
            <person name="Tunlid A."/>
            <person name="Henrissat B."/>
            <person name="Grigoriev I.V."/>
            <person name="Hibbett D.S."/>
            <person name="Martin F."/>
        </authorList>
    </citation>
    <scope>NUCLEOTIDE SEQUENCE [LARGE SCALE GENOMIC DNA]</scope>
    <source>
        <strain evidence="2">UH-Slu-Lm8-n1</strain>
    </source>
</reference>
<dbReference type="HOGENOM" id="CLU_021164_0_2_1"/>
<gene>
    <name evidence="1" type="ORF">CY34DRAFT_8436</name>
</gene>
<proteinExistence type="predicted"/>
<dbReference type="AlphaFoldDB" id="A0A0D0BZG1"/>
<dbReference type="STRING" id="930992.A0A0D0BZG1"/>
<reference evidence="1 2" key="1">
    <citation type="submission" date="2014-04" db="EMBL/GenBank/DDBJ databases">
        <authorList>
            <consortium name="DOE Joint Genome Institute"/>
            <person name="Kuo A."/>
            <person name="Ruytinx J."/>
            <person name="Rineau F."/>
            <person name="Colpaert J."/>
            <person name="Kohler A."/>
            <person name="Nagy L.G."/>
            <person name="Floudas D."/>
            <person name="Copeland A."/>
            <person name="Barry K.W."/>
            <person name="Cichocki N."/>
            <person name="Veneault-Fourrey C."/>
            <person name="LaButti K."/>
            <person name="Lindquist E.A."/>
            <person name="Lipzen A."/>
            <person name="Lundell T."/>
            <person name="Morin E."/>
            <person name="Murat C."/>
            <person name="Sun H."/>
            <person name="Tunlid A."/>
            <person name="Henrissat B."/>
            <person name="Grigoriev I.V."/>
            <person name="Hibbett D.S."/>
            <person name="Martin F."/>
            <person name="Nordberg H.P."/>
            <person name="Cantor M.N."/>
            <person name="Hua S.X."/>
        </authorList>
    </citation>
    <scope>NUCLEOTIDE SEQUENCE [LARGE SCALE GENOMIC DNA]</scope>
    <source>
        <strain evidence="1 2">UH-Slu-Lm8-n1</strain>
    </source>
</reference>
<dbReference type="OrthoDB" id="3543113at2759"/>
<protein>
    <recommendedName>
        <fullName evidence="3">F-box domain-containing protein</fullName>
    </recommendedName>
</protein>
<dbReference type="SUPFAM" id="SSF52047">
    <property type="entry name" value="RNI-like"/>
    <property type="match status" value="1"/>
</dbReference>
<dbReference type="InterPro" id="IPR032675">
    <property type="entry name" value="LRR_dom_sf"/>
</dbReference>
<dbReference type="Proteomes" id="UP000054485">
    <property type="component" value="Unassembled WGS sequence"/>
</dbReference>
<evidence type="ECO:0000313" key="1">
    <source>
        <dbReference type="EMBL" id="KIK48163.1"/>
    </source>
</evidence>